<accession>A0A7X1BA60</accession>
<sequence length="124" mass="14224">MKSIVIDDSRTVRKLLCGYMNALDIETMEAEDGCDALSRLGFVEPAEMDIALVDWDMPNMTGIEFLKEVRSCSEYEHLKIMMVTSHNKPEDLMQAIEFGANEFLMKPFDEEMLQDKLRILGLLN</sequence>
<dbReference type="InterPro" id="IPR050595">
    <property type="entry name" value="Bact_response_regulator"/>
</dbReference>
<dbReference type="Proteomes" id="UP000526501">
    <property type="component" value="Unassembled WGS sequence"/>
</dbReference>
<feature type="modified residue" description="4-aspartylphosphate" evidence="2">
    <location>
        <position position="54"/>
    </location>
</feature>
<dbReference type="PANTHER" id="PTHR44591:SF3">
    <property type="entry name" value="RESPONSE REGULATORY DOMAIN-CONTAINING PROTEIN"/>
    <property type="match status" value="1"/>
</dbReference>
<dbReference type="InterPro" id="IPR001789">
    <property type="entry name" value="Sig_transdc_resp-reg_receiver"/>
</dbReference>
<evidence type="ECO:0000313" key="4">
    <source>
        <dbReference type="EMBL" id="MBC2607170.1"/>
    </source>
</evidence>
<reference evidence="4 5" key="1">
    <citation type="submission" date="2020-07" db="EMBL/GenBank/DDBJ databases">
        <authorList>
            <person name="Feng X."/>
        </authorList>
    </citation>
    <scope>NUCLEOTIDE SEQUENCE [LARGE SCALE GENOMIC DNA]</scope>
    <source>
        <strain evidence="4 5">JCM23202</strain>
    </source>
</reference>
<dbReference type="SUPFAM" id="SSF52172">
    <property type="entry name" value="CheY-like"/>
    <property type="match status" value="1"/>
</dbReference>
<dbReference type="PANTHER" id="PTHR44591">
    <property type="entry name" value="STRESS RESPONSE REGULATOR PROTEIN 1"/>
    <property type="match status" value="1"/>
</dbReference>
<dbReference type="RefSeq" id="WP_185661027.1">
    <property type="nucleotide sequence ID" value="NZ_CAWPOO010000012.1"/>
</dbReference>
<dbReference type="GO" id="GO:0000160">
    <property type="term" value="P:phosphorelay signal transduction system"/>
    <property type="evidence" value="ECO:0007669"/>
    <property type="project" value="InterPro"/>
</dbReference>
<evidence type="ECO:0000256" key="2">
    <source>
        <dbReference type="PROSITE-ProRule" id="PRU00169"/>
    </source>
</evidence>
<dbReference type="EMBL" id="JACHVC010000012">
    <property type="protein sequence ID" value="MBC2607170.1"/>
    <property type="molecule type" value="Genomic_DNA"/>
</dbReference>
<evidence type="ECO:0000313" key="5">
    <source>
        <dbReference type="Proteomes" id="UP000526501"/>
    </source>
</evidence>
<comment type="caution">
    <text evidence="4">The sequence shown here is derived from an EMBL/GenBank/DDBJ whole genome shotgun (WGS) entry which is preliminary data.</text>
</comment>
<gene>
    <name evidence="4" type="ORF">H5P27_14040</name>
</gene>
<organism evidence="4 5">
    <name type="scientific">Pelagicoccus albus</name>
    <dbReference type="NCBI Taxonomy" id="415222"/>
    <lineage>
        <taxon>Bacteria</taxon>
        <taxon>Pseudomonadati</taxon>
        <taxon>Verrucomicrobiota</taxon>
        <taxon>Opitutia</taxon>
        <taxon>Puniceicoccales</taxon>
        <taxon>Pelagicoccaceae</taxon>
        <taxon>Pelagicoccus</taxon>
    </lineage>
</organism>
<keyword evidence="5" id="KW-1185">Reference proteome</keyword>
<evidence type="ECO:0000256" key="1">
    <source>
        <dbReference type="ARBA" id="ARBA00022553"/>
    </source>
</evidence>
<dbReference type="PROSITE" id="PS50110">
    <property type="entry name" value="RESPONSE_REGULATORY"/>
    <property type="match status" value="1"/>
</dbReference>
<feature type="domain" description="Response regulatory" evidence="3">
    <location>
        <begin position="2"/>
        <end position="121"/>
    </location>
</feature>
<dbReference type="Pfam" id="PF00072">
    <property type="entry name" value="Response_reg"/>
    <property type="match status" value="1"/>
</dbReference>
<keyword evidence="1 2" id="KW-0597">Phosphoprotein</keyword>
<dbReference type="Gene3D" id="3.40.50.2300">
    <property type="match status" value="1"/>
</dbReference>
<name>A0A7X1BA60_9BACT</name>
<evidence type="ECO:0000259" key="3">
    <source>
        <dbReference type="PROSITE" id="PS50110"/>
    </source>
</evidence>
<dbReference type="SMART" id="SM00448">
    <property type="entry name" value="REC"/>
    <property type="match status" value="1"/>
</dbReference>
<dbReference type="InterPro" id="IPR011006">
    <property type="entry name" value="CheY-like_superfamily"/>
</dbReference>
<proteinExistence type="predicted"/>
<dbReference type="AlphaFoldDB" id="A0A7X1BA60"/>
<protein>
    <submittedName>
        <fullName evidence="4">Response regulator</fullName>
    </submittedName>
</protein>